<evidence type="ECO:0000313" key="5">
    <source>
        <dbReference type="Proteomes" id="UP000265520"/>
    </source>
</evidence>
<dbReference type="Gene3D" id="4.10.60.10">
    <property type="entry name" value="Zinc finger, CCHC-type"/>
    <property type="match status" value="1"/>
</dbReference>
<reference evidence="4 5" key="1">
    <citation type="journal article" date="2018" name="Front. Plant Sci.">
        <title>Red Clover (Trifolium pratense) and Zigzag Clover (T. medium) - A Picture of Genomic Similarities and Differences.</title>
        <authorList>
            <person name="Dluhosova J."/>
            <person name="Istvanek J."/>
            <person name="Nedelnik J."/>
            <person name="Repkova J."/>
        </authorList>
    </citation>
    <scope>NUCLEOTIDE SEQUENCE [LARGE SCALE GENOMIC DNA]</scope>
    <source>
        <strain evidence="5">cv. 10/8</strain>
        <tissue evidence="4">Leaf</tissue>
    </source>
</reference>
<evidence type="ECO:0000313" key="4">
    <source>
        <dbReference type="EMBL" id="MCI44480.1"/>
    </source>
</evidence>
<organism evidence="4 5">
    <name type="scientific">Trifolium medium</name>
    <dbReference type="NCBI Taxonomy" id="97028"/>
    <lineage>
        <taxon>Eukaryota</taxon>
        <taxon>Viridiplantae</taxon>
        <taxon>Streptophyta</taxon>
        <taxon>Embryophyta</taxon>
        <taxon>Tracheophyta</taxon>
        <taxon>Spermatophyta</taxon>
        <taxon>Magnoliopsida</taxon>
        <taxon>eudicotyledons</taxon>
        <taxon>Gunneridae</taxon>
        <taxon>Pentapetalae</taxon>
        <taxon>rosids</taxon>
        <taxon>fabids</taxon>
        <taxon>Fabales</taxon>
        <taxon>Fabaceae</taxon>
        <taxon>Papilionoideae</taxon>
        <taxon>50 kb inversion clade</taxon>
        <taxon>NPAAA clade</taxon>
        <taxon>Hologalegina</taxon>
        <taxon>IRL clade</taxon>
        <taxon>Trifolieae</taxon>
        <taxon>Trifolium</taxon>
    </lineage>
</organism>
<protein>
    <submittedName>
        <fullName evidence="4">Acylamino-acid-releasing enzyme</fullName>
    </submittedName>
</protein>
<dbReference type="InterPro" id="IPR001878">
    <property type="entry name" value="Znf_CCHC"/>
</dbReference>
<dbReference type="EMBL" id="LXQA010331188">
    <property type="protein sequence ID" value="MCI44480.1"/>
    <property type="molecule type" value="Genomic_DNA"/>
</dbReference>
<comment type="caution">
    <text evidence="4">The sequence shown here is derived from an EMBL/GenBank/DDBJ whole genome shotgun (WGS) entry which is preliminary data.</text>
</comment>
<keyword evidence="1" id="KW-0479">Metal-binding</keyword>
<feature type="non-terminal residue" evidence="4">
    <location>
        <position position="1"/>
    </location>
</feature>
<evidence type="ECO:0000259" key="3">
    <source>
        <dbReference type="PROSITE" id="PS50158"/>
    </source>
</evidence>
<dbReference type="AlphaFoldDB" id="A0A392S939"/>
<name>A0A392S939_9FABA</name>
<evidence type="ECO:0000256" key="1">
    <source>
        <dbReference type="PROSITE-ProRule" id="PRU00047"/>
    </source>
</evidence>
<keyword evidence="5" id="KW-1185">Reference proteome</keyword>
<evidence type="ECO:0000256" key="2">
    <source>
        <dbReference type="SAM" id="MobiDB-lite"/>
    </source>
</evidence>
<dbReference type="PROSITE" id="PS50158">
    <property type="entry name" value="ZF_CCHC"/>
    <property type="match status" value="1"/>
</dbReference>
<dbReference type="GO" id="GO:0003676">
    <property type="term" value="F:nucleic acid binding"/>
    <property type="evidence" value="ECO:0007669"/>
    <property type="project" value="InterPro"/>
</dbReference>
<accession>A0A392S939</accession>
<keyword evidence="1" id="KW-0862">Zinc</keyword>
<proteinExistence type="predicted"/>
<keyword evidence="1" id="KW-0863">Zinc-finger</keyword>
<feature type="non-terminal residue" evidence="4">
    <location>
        <position position="110"/>
    </location>
</feature>
<dbReference type="SUPFAM" id="SSF57756">
    <property type="entry name" value="Retrovirus zinc finger-like domains"/>
    <property type="match status" value="1"/>
</dbReference>
<dbReference type="Proteomes" id="UP000265520">
    <property type="component" value="Unassembled WGS sequence"/>
</dbReference>
<dbReference type="InterPro" id="IPR036875">
    <property type="entry name" value="Znf_CCHC_sf"/>
</dbReference>
<dbReference type="GO" id="GO:0008270">
    <property type="term" value="F:zinc ion binding"/>
    <property type="evidence" value="ECO:0007669"/>
    <property type="project" value="UniProtKB-KW"/>
</dbReference>
<sequence>KDLKVENSVDALNVSSGKGGGGGRRARSKGGDRWSCFHCQKKSHFKRDCSELNDKDNGDFVHIGEGSSDEGYENAEALVLSSWEPEENMSMDFMDSGDSHDVVELGDFEL</sequence>
<feature type="domain" description="CCHC-type" evidence="3">
    <location>
        <begin position="36"/>
        <end position="51"/>
    </location>
</feature>
<feature type="region of interest" description="Disordered" evidence="2">
    <location>
        <begin position="1"/>
        <end position="32"/>
    </location>
</feature>